<dbReference type="InterPro" id="IPR001024">
    <property type="entry name" value="PLAT/LH2_dom"/>
</dbReference>
<sequence>MVLTSWLVAGHQKESECEINRYFACLVTGITESYEEVFMRRALLAAVSLALTAVATNAQAAQSHQAATYKVTIHTADIRYAGTDGDILVTLFNGKGEASPETLFDKPGDDFERDDTETYDLAAPDSFGPPTAIQLRKSGGNGWGFDSIRVVDPAGAAYTEPTGQCQGSYLIDNDPDSDYCKVFYPAAKLNLQPEPTGSLPVI</sequence>
<dbReference type="PANTHER" id="PTHR31718">
    <property type="entry name" value="PLAT DOMAIN-CONTAINING PROTEIN"/>
    <property type="match status" value="1"/>
</dbReference>
<dbReference type="RefSeq" id="WP_190120714.1">
    <property type="nucleotide sequence ID" value="NZ_BMVR01000058.1"/>
</dbReference>
<organism evidence="2 3">
    <name type="scientific">Streptomyces flavofungini</name>
    <dbReference type="NCBI Taxonomy" id="68200"/>
    <lineage>
        <taxon>Bacteria</taxon>
        <taxon>Bacillati</taxon>
        <taxon>Actinomycetota</taxon>
        <taxon>Actinomycetes</taxon>
        <taxon>Kitasatosporales</taxon>
        <taxon>Streptomycetaceae</taxon>
        <taxon>Streptomyces</taxon>
    </lineage>
</organism>
<dbReference type="Gene3D" id="2.60.60.20">
    <property type="entry name" value="PLAT/LH2 domain"/>
    <property type="match status" value="1"/>
</dbReference>
<evidence type="ECO:0000313" key="2">
    <source>
        <dbReference type="EMBL" id="MBJ3813148.1"/>
    </source>
</evidence>
<dbReference type="EMBL" id="JAEKOZ010000052">
    <property type="protein sequence ID" value="MBJ3813148.1"/>
    <property type="molecule type" value="Genomic_DNA"/>
</dbReference>
<dbReference type="PROSITE" id="PS50095">
    <property type="entry name" value="PLAT"/>
    <property type="match status" value="1"/>
</dbReference>
<dbReference type="SMART" id="SM00308">
    <property type="entry name" value="LH2"/>
    <property type="match status" value="1"/>
</dbReference>
<feature type="domain" description="PLAT" evidence="1">
    <location>
        <begin position="67"/>
        <end position="183"/>
    </location>
</feature>
<dbReference type="Pfam" id="PF01477">
    <property type="entry name" value="PLAT"/>
    <property type="match status" value="1"/>
</dbReference>
<keyword evidence="3" id="KW-1185">Reference proteome</keyword>
<dbReference type="InterPro" id="IPR036392">
    <property type="entry name" value="PLAT/LH2_dom_sf"/>
</dbReference>
<reference evidence="2 3" key="1">
    <citation type="submission" date="2020-12" db="EMBL/GenBank/DDBJ databases">
        <title>Streptomyces typhae sp. nov., a novel endophytic actinomycete isolated from the root of cattail pollen (Typha angustifolia L.).</title>
        <authorList>
            <person name="Peng C."/>
            <person name="Liu C."/>
        </authorList>
    </citation>
    <scope>NUCLEOTIDE SEQUENCE [LARGE SCALE GENOMIC DNA]</scope>
    <source>
        <strain evidence="2 3">JCM 4753</strain>
    </source>
</reference>
<evidence type="ECO:0000313" key="3">
    <source>
        <dbReference type="Proteomes" id="UP000634780"/>
    </source>
</evidence>
<protein>
    <recommendedName>
        <fullName evidence="1">PLAT domain-containing protein</fullName>
    </recommendedName>
</protein>
<name>A0ABS0XIV0_9ACTN</name>
<accession>A0ABS0XIV0</accession>
<dbReference type="SUPFAM" id="SSF49723">
    <property type="entry name" value="Lipase/lipooxygenase domain (PLAT/LH2 domain)"/>
    <property type="match status" value="1"/>
</dbReference>
<dbReference type="Proteomes" id="UP000634780">
    <property type="component" value="Unassembled WGS sequence"/>
</dbReference>
<proteinExistence type="predicted"/>
<evidence type="ECO:0000259" key="1">
    <source>
        <dbReference type="PROSITE" id="PS50095"/>
    </source>
</evidence>
<gene>
    <name evidence="2" type="ORF">JGB26_39865</name>
</gene>
<comment type="caution">
    <text evidence="2">The sequence shown here is derived from an EMBL/GenBank/DDBJ whole genome shotgun (WGS) entry which is preliminary data.</text>
</comment>
<dbReference type="PANTHER" id="PTHR31718:SF60">
    <property type="entry name" value="LIPOXYGENASE HOMOLOGY DOMAIN-CONTAINING PROTEIN 1"/>
    <property type="match status" value="1"/>
</dbReference>